<protein>
    <submittedName>
        <fullName evidence="1">Uncharacterized protein</fullName>
    </submittedName>
</protein>
<dbReference type="AlphaFoldDB" id="A0A7S4JCV3"/>
<dbReference type="EMBL" id="HBKQ01037650">
    <property type="protein sequence ID" value="CAE2259528.1"/>
    <property type="molecule type" value="Transcribed_RNA"/>
</dbReference>
<sequence length="112" mass="12617">MAREIAVRRDAMNAITFTEMRETLDLKVWDSLVVCKQISIRGKEVKVVKLGNTIEDDFGEDGVPALEMGALFDNSHLLLVATLQPANGWNFKPVVQIMRWGERDGDEPKRAC</sequence>
<name>A0A7S4JCV3_9STRA</name>
<reference evidence="1" key="1">
    <citation type="submission" date="2021-01" db="EMBL/GenBank/DDBJ databases">
        <authorList>
            <person name="Corre E."/>
            <person name="Pelletier E."/>
            <person name="Niang G."/>
            <person name="Scheremetjew M."/>
            <person name="Finn R."/>
            <person name="Kale V."/>
            <person name="Holt S."/>
            <person name="Cochrane G."/>
            <person name="Meng A."/>
            <person name="Brown T."/>
            <person name="Cohen L."/>
        </authorList>
    </citation>
    <scope>NUCLEOTIDE SEQUENCE</scope>
    <source>
        <strain evidence="1">Isolate 1302-5</strain>
    </source>
</reference>
<gene>
    <name evidence="1" type="ORF">OAUR00152_LOCUS26003</name>
</gene>
<organism evidence="1">
    <name type="scientific">Odontella aurita</name>
    <dbReference type="NCBI Taxonomy" id="265563"/>
    <lineage>
        <taxon>Eukaryota</taxon>
        <taxon>Sar</taxon>
        <taxon>Stramenopiles</taxon>
        <taxon>Ochrophyta</taxon>
        <taxon>Bacillariophyta</taxon>
        <taxon>Mediophyceae</taxon>
        <taxon>Biddulphiophycidae</taxon>
        <taxon>Eupodiscales</taxon>
        <taxon>Odontellaceae</taxon>
        <taxon>Odontella</taxon>
    </lineage>
</organism>
<accession>A0A7S4JCV3</accession>
<proteinExistence type="predicted"/>
<evidence type="ECO:0000313" key="1">
    <source>
        <dbReference type="EMBL" id="CAE2259528.1"/>
    </source>
</evidence>